<dbReference type="PROSITE" id="PS50111">
    <property type="entry name" value="CHEMOTAXIS_TRANSDUC_2"/>
    <property type="match status" value="1"/>
</dbReference>
<evidence type="ECO:0000259" key="7">
    <source>
        <dbReference type="PROSITE" id="PS50885"/>
    </source>
</evidence>
<dbReference type="InterPro" id="IPR004089">
    <property type="entry name" value="MCPsignal_dom"/>
</dbReference>
<accession>A0A4R6VTT2</accession>
<dbReference type="GO" id="GO:0004888">
    <property type="term" value="F:transmembrane signaling receptor activity"/>
    <property type="evidence" value="ECO:0007669"/>
    <property type="project" value="InterPro"/>
</dbReference>
<dbReference type="GO" id="GO:0005886">
    <property type="term" value="C:plasma membrane"/>
    <property type="evidence" value="ECO:0007669"/>
    <property type="project" value="TreeGrafter"/>
</dbReference>
<protein>
    <submittedName>
        <fullName evidence="8">Methyl-accepting chemotaxis protein</fullName>
    </submittedName>
</protein>
<keyword evidence="1" id="KW-0488">Methylation</keyword>
<evidence type="ECO:0000256" key="5">
    <source>
        <dbReference type="SAM" id="Phobius"/>
    </source>
</evidence>
<feature type="transmembrane region" description="Helical" evidence="5">
    <location>
        <begin position="204"/>
        <end position="223"/>
    </location>
</feature>
<sequence length="653" mass="69757">MKLTNLVTGIAGALVVGVVAVTLFIAQLASNVDQQIERSLDEGIDTLVTAEEIAVTVQDIKIDVIQVQQWLTDISATRGLDGLNDGFDEAAKYAQEFEQKLAIARALAQKFKADSVLTSLDNVEQAFGPFYRVGQTMAQGYIDGGPEVGNKLMPEFDGVAAAMGEAIDRMVDEIKTLTAAERDIVVAARDDVLAQQALRTNIDLLSHIGLALASLGIVAMFVVQLRKLGKVADVATQIAEGNLDAPKLGTSRWYELAALNKSIGVFRDNGFAMRAMNEEKEAMEARDREKRAEMMCELQAAFGDVVDGAAEGDFTQRVEAKFADDELNNLARGVNNLVSNVERGLRETGTVLAALAHTDLTLRVEGNYSGAFAKLKHDTNHVADRLTEVIGQLQVTSSAIATGEILAGANDLSDRTTRQAATIEETSAAIEQLAATVMDNASRAEQATGNSKEVARTAEESGEVMDKANSAMERITQSSSKISNIIGLIDDIAFQTNLLALNASVEAARAGEAGKGFAVVAIEVRRLAQSAAEASADVKELISQSADEVSNGSKLVADAAQKLEEMLGFARSNNDIVLQIAKESKEQAAAIDEVSAAVRQMDEMTQHNAALVEETNAAIDQTETQAQELDRIVDVFRLNKSGSTHKTVRSAAA</sequence>
<dbReference type="PANTHER" id="PTHR43531">
    <property type="entry name" value="PROTEIN ICFG"/>
    <property type="match status" value="1"/>
</dbReference>
<reference evidence="8 9" key="1">
    <citation type="submission" date="2019-03" db="EMBL/GenBank/DDBJ databases">
        <title>Genomic Encyclopedia of Type Strains, Phase III (KMG-III): the genomes of soil and plant-associated and newly described type strains.</title>
        <authorList>
            <person name="Whitman W."/>
        </authorList>
    </citation>
    <scope>NUCLEOTIDE SEQUENCE [LARGE SCALE GENOMIC DNA]</scope>
    <source>
        <strain evidence="8 9">CGMCC 1.7002</strain>
    </source>
</reference>
<gene>
    <name evidence="8" type="ORF">ATL17_1518</name>
</gene>
<comment type="similarity">
    <text evidence="2">Belongs to the methyl-accepting chemotaxis (MCP) protein family.</text>
</comment>
<dbReference type="SMART" id="SM00304">
    <property type="entry name" value="HAMP"/>
    <property type="match status" value="2"/>
</dbReference>
<dbReference type="InterPro" id="IPR051310">
    <property type="entry name" value="MCP_chemotaxis"/>
</dbReference>
<keyword evidence="5" id="KW-0812">Transmembrane</keyword>
<feature type="region of interest" description="Disordered" evidence="4">
    <location>
        <begin position="443"/>
        <end position="466"/>
    </location>
</feature>
<name>A0A4R6VTT2_9HYPH</name>
<feature type="transmembrane region" description="Helical" evidence="5">
    <location>
        <begin position="6"/>
        <end position="29"/>
    </location>
</feature>
<dbReference type="Pfam" id="PF00672">
    <property type="entry name" value="HAMP"/>
    <property type="match status" value="1"/>
</dbReference>
<dbReference type="AlphaFoldDB" id="A0A4R6VTT2"/>
<dbReference type="Proteomes" id="UP000295391">
    <property type="component" value="Unassembled WGS sequence"/>
</dbReference>
<keyword evidence="9" id="KW-1185">Reference proteome</keyword>
<keyword evidence="5" id="KW-0472">Membrane</keyword>
<dbReference type="Gene3D" id="1.10.287.950">
    <property type="entry name" value="Methyl-accepting chemotaxis protein"/>
    <property type="match status" value="1"/>
</dbReference>
<dbReference type="EMBL" id="SNYR01000001">
    <property type="protein sequence ID" value="TDQ67503.1"/>
    <property type="molecule type" value="Genomic_DNA"/>
</dbReference>
<proteinExistence type="inferred from homology"/>
<dbReference type="InterPro" id="IPR004090">
    <property type="entry name" value="Chemotax_Me-accpt_rcpt"/>
</dbReference>
<dbReference type="PRINTS" id="PR00260">
    <property type="entry name" value="CHEMTRNSDUCR"/>
</dbReference>
<dbReference type="CDD" id="cd11386">
    <property type="entry name" value="MCP_signal"/>
    <property type="match status" value="1"/>
</dbReference>
<dbReference type="SMART" id="SM00283">
    <property type="entry name" value="MA"/>
    <property type="match status" value="1"/>
</dbReference>
<feature type="domain" description="HAMP" evidence="7">
    <location>
        <begin position="304"/>
        <end position="346"/>
    </location>
</feature>
<dbReference type="SUPFAM" id="SSF58104">
    <property type="entry name" value="Methyl-accepting chemotaxis protein (MCP) signaling domain"/>
    <property type="match status" value="1"/>
</dbReference>
<evidence type="ECO:0000256" key="2">
    <source>
        <dbReference type="ARBA" id="ARBA00029447"/>
    </source>
</evidence>
<dbReference type="GO" id="GO:0006935">
    <property type="term" value="P:chemotaxis"/>
    <property type="evidence" value="ECO:0007669"/>
    <property type="project" value="InterPro"/>
</dbReference>
<keyword evidence="5" id="KW-1133">Transmembrane helix</keyword>
<keyword evidence="3" id="KW-0807">Transducer</keyword>
<dbReference type="Pfam" id="PF18947">
    <property type="entry name" value="HAMP_2"/>
    <property type="match status" value="1"/>
</dbReference>
<evidence type="ECO:0000259" key="6">
    <source>
        <dbReference type="PROSITE" id="PS50111"/>
    </source>
</evidence>
<evidence type="ECO:0000313" key="9">
    <source>
        <dbReference type="Proteomes" id="UP000295391"/>
    </source>
</evidence>
<dbReference type="PROSITE" id="PS50885">
    <property type="entry name" value="HAMP"/>
    <property type="match status" value="1"/>
</dbReference>
<organism evidence="8 9">
    <name type="scientific">Maritalea mobilis</name>
    <dbReference type="NCBI Taxonomy" id="483324"/>
    <lineage>
        <taxon>Bacteria</taxon>
        <taxon>Pseudomonadati</taxon>
        <taxon>Pseudomonadota</taxon>
        <taxon>Alphaproteobacteria</taxon>
        <taxon>Hyphomicrobiales</taxon>
        <taxon>Devosiaceae</taxon>
        <taxon>Maritalea</taxon>
    </lineage>
</organism>
<dbReference type="PANTHER" id="PTHR43531:SF14">
    <property type="entry name" value="METHYL-ACCEPTING CHEMOTAXIS PROTEIN I-RELATED"/>
    <property type="match status" value="1"/>
</dbReference>
<evidence type="ECO:0000313" key="8">
    <source>
        <dbReference type="EMBL" id="TDQ67503.1"/>
    </source>
</evidence>
<dbReference type="GO" id="GO:0007165">
    <property type="term" value="P:signal transduction"/>
    <property type="evidence" value="ECO:0007669"/>
    <property type="project" value="UniProtKB-KW"/>
</dbReference>
<evidence type="ECO:0000256" key="4">
    <source>
        <dbReference type="SAM" id="MobiDB-lite"/>
    </source>
</evidence>
<evidence type="ECO:0000256" key="1">
    <source>
        <dbReference type="ARBA" id="ARBA00022481"/>
    </source>
</evidence>
<evidence type="ECO:0000256" key="3">
    <source>
        <dbReference type="PROSITE-ProRule" id="PRU00284"/>
    </source>
</evidence>
<comment type="caution">
    <text evidence="8">The sequence shown here is derived from an EMBL/GenBank/DDBJ whole genome shotgun (WGS) entry which is preliminary data.</text>
</comment>
<dbReference type="Gene3D" id="1.20.120.1530">
    <property type="match status" value="1"/>
</dbReference>
<dbReference type="Pfam" id="PF00015">
    <property type="entry name" value="MCPsignal"/>
    <property type="match status" value="1"/>
</dbReference>
<dbReference type="InterPro" id="IPR003660">
    <property type="entry name" value="HAMP_dom"/>
</dbReference>
<feature type="domain" description="Methyl-accepting transducer" evidence="6">
    <location>
        <begin position="394"/>
        <end position="623"/>
    </location>
</feature>